<dbReference type="InterPro" id="IPR036388">
    <property type="entry name" value="WH-like_DNA-bd_sf"/>
</dbReference>
<evidence type="ECO:0000256" key="3">
    <source>
        <dbReference type="ARBA" id="ARBA00023163"/>
    </source>
</evidence>
<keyword evidence="2" id="KW-0238">DNA-binding</keyword>
<dbReference type="SMART" id="SM00866">
    <property type="entry name" value="UTRA"/>
    <property type="match status" value="1"/>
</dbReference>
<dbReference type="GO" id="GO:0003700">
    <property type="term" value="F:DNA-binding transcription factor activity"/>
    <property type="evidence" value="ECO:0007669"/>
    <property type="project" value="InterPro"/>
</dbReference>
<dbReference type="SUPFAM" id="SSF64288">
    <property type="entry name" value="Chorismate lyase-like"/>
    <property type="match status" value="1"/>
</dbReference>
<evidence type="ECO:0000313" key="5">
    <source>
        <dbReference type="EMBL" id="SVB47138.1"/>
    </source>
</evidence>
<dbReference type="AlphaFoldDB" id="A0A382E8W7"/>
<evidence type="ECO:0000256" key="2">
    <source>
        <dbReference type="ARBA" id="ARBA00023125"/>
    </source>
</evidence>
<dbReference type="Gene3D" id="3.40.1410.10">
    <property type="entry name" value="Chorismate lyase-like"/>
    <property type="match status" value="1"/>
</dbReference>
<dbReference type="CDD" id="cd07377">
    <property type="entry name" value="WHTH_GntR"/>
    <property type="match status" value="1"/>
</dbReference>
<dbReference type="Pfam" id="PF00392">
    <property type="entry name" value="GntR"/>
    <property type="match status" value="1"/>
</dbReference>
<dbReference type="Pfam" id="PF07702">
    <property type="entry name" value="UTRA"/>
    <property type="match status" value="1"/>
</dbReference>
<sequence length="239" mass="26992">MNKKLYQKVIDYINEEITSGNLTIGDLIPSETQLSKLLGVSVGTVRKAIDKLENSNLLYRHHGKGTYVSDYGFDNSMFNFFSYGSETGSSIRIYKTTPIRKKTTATSEVAFQLEIERGADIIYLERRGYIDKKNPIIIEKSWWIAEVVEGLQKPNIHIPDLLYALISKKFKTQITASKEVLTAGIADSKTAKILHINKGDPVVILNRHSYAKHKGLVEFRITTGRADMFSYRTTIGNPN</sequence>
<evidence type="ECO:0000256" key="1">
    <source>
        <dbReference type="ARBA" id="ARBA00023015"/>
    </source>
</evidence>
<dbReference type="InterPro" id="IPR036390">
    <property type="entry name" value="WH_DNA-bd_sf"/>
</dbReference>
<dbReference type="PANTHER" id="PTHR44846">
    <property type="entry name" value="MANNOSYL-D-GLYCERATE TRANSPORT/METABOLISM SYSTEM REPRESSOR MNGR-RELATED"/>
    <property type="match status" value="1"/>
</dbReference>
<dbReference type="EMBL" id="UINC01043299">
    <property type="protein sequence ID" value="SVB47138.1"/>
    <property type="molecule type" value="Genomic_DNA"/>
</dbReference>
<dbReference type="InterPro" id="IPR011663">
    <property type="entry name" value="UTRA"/>
</dbReference>
<dbReference type="Gene3D" id="1.10.10.10">
    <property type="entry name" value="Winged helix-like DNA-binding domain superfamily/Winged helix DNA-binding domain"/>
    <property type="match status" value="1"/>
</dbReference>
<dbReference type="InterPro" id="IPR028978">
    <property type="entry name" value="Chorismate_lyase_/UTRA_dom_sf"/>
</dbReference>
<keyword evidence="3" id="KW-0804">Transcription</keyword>
<keyword evidence="1" id="KW-0805">Transcription regulation</keyword>
<dbReference type="InterPro" id="IPR050679">
    <property type="entry name" value="Bact_HTH_transcr_reg"/>
</dbReference>
<evidence type="ECO:0000259" key="4">
    <source>
        <dbReference type="PROSITE" id="PS50949"/>
    </source>
</evidence>
<protein>
    <recommendedName>
        <fullName evidence="4">HTH gntR-type domain-containing protein</fullName>
    </recommendedName>
</protein>
<dbReference type="GO" id="GO:0045892">
    <property type="term" value="P:negative regulation of DNA-templated transcription"/>
    <property type="evidence" value="ECO:0007669"/>
    <property type="project" value="TreeGrafter"/>
</dbReference>
<organism evidence="5">
    <name type="scientific">marine metagenome</name>
    <dbReference type="NCBI Taxonomy" id="408172"/>
    <lineage>
        <taxon>unclassified sequences</taxon>
        <taxon>metagenomes</taxon>
        <taxon>ecological metagenomes</taxon>
    </lineage>
</organism>
<gene>
    <name evidence="5" type="ORF">METZ01_LOCUS199992</name>
</gene>
<dbReference type="PANTHER" id="PTHR44846:SF1">
    <property type="entry name" value="MANNOSYL-D-GLYCERATE TRANSPORT_METABOLISM SYSTEM REPRESSOR MNGR-RELATED"/>
    <property type="match status" value="1"/>
</dbReference>
<reference evidence="5" key="1">
    <citation type="submission" date="2018-05" db="EMBL/GenBank/DDBJ databases">
        <authorList>
            <person name="Lanie J.A."/>
            <person name="Ng W.-L."/>
            <person name="Kazmierczak K.M."/>
            <person name="Andrzejewski T.M."/>
            <person name="Davidsen T.M."/>
            <person name="Wayne K.J."/>
            <person name="Tettelin H."/>
            <person name="Glass J.I."/>
            <person name="Rusch D."/>
            <person name="Podicherti R."/>
            <person name="Tsui H.-C.T."/>
            <person name="Winkler M.E."/>
        </authorList>
    </citation>
    <scope>NUCLEOTIDE SEQUENCE</scope>
</reference>
<proteinExistence type="predicted"/>
<dbReference type="GO" id="GO:0003677">
    <property type="term" value="F:DNA binding"/>
    <property type="evidence" value="ECO:0007669"/>
    <property type="project" value="UniProtKB-KW"/>
</dbReference>
<dbReference type="InterPro" id="IPR000524">
    <property type="entry name" value="Tscrpt_reg_HTH_GntR"/>
</dbReference>
<feature type="domain" description="HTH gntR-type" evidence="4">
    <location>
        <begin position="3"/>
        <end position="71"/>
    </location>
</feature>
<dbReference type="SMART" id="SM00345">
    <property type="entry name" value="HTH_GNTR"/>
    <property type="match status" value="1"/>
</dbReference>
<dbReference type="PROSITE" id="PS50949">
    <property type="entry name" value="HTH_GNTR"/>
    <property type="match status" value="1"/>
</dbReference>
<accession>A0A382E8W7</accession>
<name>A0A382E8W7_9ZZZZ</name>
<dbReference type="SUPFAM" id="SSF46785">
    <property type="entry name" value="Winged helix' DNA-binding domain"/>
    <property type="match status" value="1"/>
</dbReference>